<keyword evidence="12" id="KW-1185">Reference proteome</keyword>
<dbReference type="SUPFAM" id="SSF48225">
    <property type="entry name" value="Seven-hairpin glycosidases"/>
    <property type="match status" value="1"/>
</dbReference>
<name>A0ABP1G329_9CHLO</name>
<comment type="similarity">
    <text evidence="3 10">Belongs to the glycosyl hydrolase 47 family.</text>
</comment>
<dbReference type="InterPro" id="IPR050749">
    <property type="entry name" value="Glycosyl_Hydrolase_47"/>
</dbReference>
<comment type="catalytic activity">
    <reaction evidence="9">
        <text>N(4)-(alpha-D-Man-(1-&gt;2)-alpha-D-Man-(1-&gt;2)-alpha-D-Man-(1-&gt;3)-[alpha-D-Man-(1-&gt;2)-alpha-D-Man-(1-&gt;3)-[alpha-D-Man-(1-&gt;2)-alpha-D-Man-(1-&gt;6)]-alpha-D-Man-(1-&gt;6)]-beta-D-Man-(1-&gt;4)-beta-D-GlcNAc-(1-&gt;4)-beta-D-GlcNAc)-L-asparaginyl-[protein] (N-glucan mannose isomer 9A1,2,3B1,2,3) + 4 H2O = N(4)-(alpha-D-Man-(1-&gt;3)-[alpha-D-Man-(1-&gt;3)-[alpha-D-Man-(1-&gt;6)]-alpha-D-Man-(1-&gt;6)]-beta-D-Man-(1-&gt;4)-beta-D-GlcNAc-(1-&gt;4)-beta-D-GlcNAc)-L-asparaginyl-[protein] (N-glucan mannose isomer 5A1,2) + 4 beta-D-mannose</text>
        <dbReference type="Rhea" id="RHEA:56008"/>
        <dbReference type="Rhea" id="RHEA-COMP:14356"/>
        <dbReference type="Rhea" id="RHEA-COMP:14367"/>
        <dbReference type="ChEBI" id="CHEBI:15377"/>
        <dbReference type="ChEBI" id="CHEBI:28563"/>
        <dbReference type="ChEBI" id="CHEBI:59087"/>
        <dbReference type="ChEBI" id="CHEBI:139493"/>
        <dbReference type="EC" id="3.2.1.113"/>
    </reaction>
</comment>
<evidence type="ECO:0000313" key="12">
    <source>
        <dbReference type="Proteomes" id="UP001497392"/>
    </source>
</evidence>
<evidence type="ECO:0000256" key="3">
    <source>
        <dbReference type="ARBA" id="ARBA00007658"/>
    </source>
</evidence>
<keyword evidence="10" id="KW-0326">Glycosidase</keyword>
<evidence type="ECO:0000256" key="7">
    <source>
        <dbReference type="ARBA" id="ARBA00023157"/>
    </source>
</evidence>
<evidence type="ECO:0000256" key="2">
    <source>
        <dbReference type="ARBA" id="ARBA00004922"/>
    </source>
</evidence>
<reference evidence="11 12" key="1">
    <citation type="submission" date="2024-06" db="EMBL/GenBank/DDBJ databases">
        <authorList>
            <person name="Kraege A."/>
            <person name="Thomma B."/>
        </authorList>
    </citation>
    <scope>NUCLEOTIDE SEQUENCE [LARGE SCALE GENOMIC DNA]</scope>
</reference>
<evidence type="ECO:0000256" key="10">
    <source>
        <dbReference type="RuleBase" id="RU361193"/>
    </source>
</evidence>
<comment type="pathway">
    <text evidence="2">Protein modification; protein glycosylation.</text>
</comment>
<sequence length="584" mass="65548">MKAPLLPARRIGDAVPKTRWLGLFVCLLILWAYTFDYSGHSIRANRPVLKEMPKLHIKVSRHQAERPRLEPNPALEQRLPQLQPSQAILGRAVEGSEELGWGWASRDDMKIGKKEAAIWAERQAEVKEAVQHSWKAYEEYAWGYDELMPLNKSGANSFGGLGATLIDSLDTLHMMGLTAEFKKAREWVVKEFDLAHGGRLSLFETIIRIVGGLIAAFDASGDLLFLQKAQELAQKLQLNFPAGGKADQALLAANDAFLLPDSGEAAKARAKAPATVGLAEFASFMVEWHALAARTGNSTYADVADHVVHMLQQRHPRKAFLPIWFNRFTAKTNAGNTYTLGGMSDSYYEYLLKVWLLKGKQVDMYRDMWERAMDEGLEMLLQVNTEGAYFLGSAQVTKYGLKAVFSPQMEELACYLPGNLALGVAEGAVMGEKAVQYATIAEELTHTCKRMYSLLPVGLAPEKIHFLDEGGFKVEQGDVGNVLRPETVESIYYMWRLTGEQRYRQWGWEIFQAFQEHARGDVGYHSLKDVTKMPPVPGNGMESFWLAETLKYLWLLFGDPETLPFDKWVLSTEAHPILIDAQTL</sequence>
<dbReference type="Proteomes" id="UP001497392">
    <property type="component" value="Unassembled WGS sequence"/>
</dbReference>
<dbReference type="InterPro" id="IPR001382">
    <property type="entry name" value="Glyco_hydro_47"/>
</dbReference>
<keyword evidence="4" id="KW-0479">Metal-binding</keyword>
<accession>A0ABP1G329</accession>
<evidence type="ECO:0000256" key="8">
    <source>
        <dbReference type="ARBA" id="ARBA00047669"/>
    </source>
</evidence>
<keyword evidence="6" id="KW-0106">Calcium</keyword>
<evidence type="ECO:0000313" key="11">
    <source>
        <dbReference type="EMBL" id="CAL5226192.1"/>
    </source>
</evidence>
<proteinExistence type="inferred from homology"/>
<dbReference type="EC" id="3.2.1.-" evidence="10"/>
<comment type="cofactor">
    <cofactor evidence="1">
        <name>Ca(2+)</name>
        <dbReference type="ChEBI" id="CHEBI:29108"/>
    </cofactor>
</comment>
<gene>
    <name evidence="11" type="primary">g9026</name>
    <name evidence="11" type="ORF">VP750_LOCUS8098</name>
</gene>
<protein>
    <recommendedName>
        <fullName evidence="10">alpha-1,2-Mannosidase</fullName>
        <ecNumber evidence="10">3.2.1.-</ecNumber>
    </recommendedName>
</protein>
<dbReference type="PANTHER" id="PTHR11742">
    <property type="entry name" value="MANNOSYL-OLIGOSACCHARIDE ALPHA-1,2-MANNOSIDASE-RELATED"/>
    <property type="match status" value="1"/>
</dbReference>
<dbReference type="EMBL" id="CAXHTA020000016">
    <property type="protein sequence ID" value="CAL5226192.1"/>
    <property type="molecule type" value="Genomic_DNA"/>
</dbReference>
<dbReference type="Gene3D" id="1.50.10.10">
    <property type="match status" value="1"/>
</dbReference>
<keyword evidence="7" id="KW-1015">Disulfide bond</keyword>
<dbReference type="Pfam" id="PF01532">
    <property type="entry name" value="Glyco_hydro_47"/>
    <property type="match status" value="1"/>
</dbReference>
<keyword evidence="5 10" id="KW-0378">Hydrolase</keyword>
<evidence type="ECO:0000256" key="6">
    <source>
        <dbReference type="ARBA" id="ARBA00022837"/>
    </source>
</evidence>
<evidence type="ECO:0000256" key="4">
    <source>
        <dbReference type="ARBA" id="ARBA00022723"/>
    </source>
</evidence>
<evidence type="ECO:0000256" key="9">
    <source>
        <dbReference type="ARBA" id="ARBA00048605"/>
    </source>
</evidence>
<comment type="catalytic activity">
    <reaction evidence="8">
        <text>N(4)-(alpha-D-Man-(1-&gt;2)-alpha-D-Man-(1-&gt;2)-alpha-D-Man-(1-&gt;3)-[alpha-D-Man-(1-&gt;3)-[alpha-D-Man-(1-&gt;2)-alpha-D-Man-(1-&gt;6)]-alpha-D-Man-(1-&gt;6)]-beta-D-Man-(1-&gt;4)-beta-D-GlcNAc-(1-&gt;4)-beta-D-GlcNAc)-L-asparaginyl-[protein] (N-glucan mannose isomer 8A1,2,3B1,3) + 3 H2O = N(4)-(alpha-D-Man-(1-&gt;3)-[alpha-D-Man-(1-&gt;3)-[alpha-D-Man-(1-&gt;6)]-alpha-D-Man-(1-&gt;6)]-beta-D-Man-(1-&gt;4)-beta-D-GlcNAc-(1-&gt;4)-beta-D-GlcNAc)-L-asparaginyl-[protein] (N-glucan mannose isomer 5A1,2) + 3 beta-D-mannose</text>
        <dbReference type="Rhea" id="RHEA:56028"/>
        <dbReference type="Rhea" id="RHEA-COMP:14358"/>
        <dbReference type="Rhea" id="RHEA-COMP:14367"/>
        <dbReference type="ChEBI" id="CHEBI:15377"/>
        <dbReference type="ChEBI" id="CHEBI:28563"/>
        <dbReference type="ChEBI" id="CHEBI:59087"/>
        <dbReference type="ChEBI" id="CHEBI:60628"/>
        <dbReference type="EC" id="3.2.1.113"/>
    </reaction>
</comment>
<organism evidence="11 12">
    <name type="scientific">Coccomyxa viridis</name>
    <dbReference type="NCBI Taxonomy" id="1274662"/>
    <lineage>
        <taxon>Eukaryota</taxon>
        <taxon>Viridiplantae</taxon>
        <taxon>Chlorophyta</taxon>
        <taxon>core chlorophytes</taxon>
        <taxon>Trebouxiophyceae</taxon>
        <taxon>Trebouxiophyceae incertae sedis</taxon>
        <taxon>Coccomyxaceae</taxon>
        <taxon>Coccomyxa</taxon>
    </lineage>
</organism>
<dbReference type="InterPro" id="IPR012341">
    <property type="entry name" value="6hp_glycosidase-like_sf"/>
</dbReference>
<dbReference type="PANTHER" id="PTHR11742:SF55">
    <property type="entry name" value="ENDOPLASMIC RETICULUM MANNOSYL-OLIGOSACCHARIDE 1,2-ALPHA-MANNOSIDASE"/>
    <property type="match status" value="1"/>
</dbReference>
<evidence type="ECO:0000256" key="5">
    <source>
        <dbReference type="ARBA" id="ARBA00022801"/>
    </source>
</evidence>
<dbReference type="InterPro" id="IPR036026">
    <property type="entry name" value="Seven-hairpin_glycosidases"/>
</dbReference>
<comment type="caution">
    <text evidence="11">The sequence shown here is derived from an EMBL/GenBank/DDBJ whole genome shotgun (WGS) entry which is preliminary data.</text>
</comment>
<dbReference type="PRINTS" id="PR00747">
    <property type="entry name" value="GLYHDRLASE47"/>
</dbReference>
<evidence type="ECO:0000256" key="1">
    <source>
        <dbReference type="ARBA" id="ARBA00001913"/>
    </source>
</evidence>